<organism evidence="3 4">
    <name type="scientific">Suillus fuscotomentosus</name>
    <dbReference type="NCBI Taxonomy" id="1912939"/>
    <lineage>
        <taxon>Eukaryota</taxon>
        <taxon>Fungi</taxon>
        <taxon>Dikarya</taxon>
        <taxon>Basidiomycota</taxon>
        <taxon>Agaricomycotina</taxon>
        <taxon>Agaricomycetes</taxon>
        <taxon>Agaricomycetidae</taxon>
        <taxon>Boletales</taxon>
        <taxon>Suillineae</taxon>
        <taxon>Suillaceae</taxon>
        <taxon>Suillus</taxon>
    </lineage>
</organism>
<dbReference type="CDD" id="cd15457">
    <property type="entry name" value="NADAR"/>
    <property type="match status" value="1"/>
</dbReference>
<feature type="region of interest" description="Disordered" evidence="1">
    <location>
        <begin position="1"/>
        <end position="29"/>
    </location>
</feature>
<accession>A0AAD4E8Y3</accession>
<dbReference type="SUPFAM" id="SSF143990">
    <property type="entry name" value="YbiA-like"/>
    <property type="match status" value="1"/>
</dbReference>
<dbReference type="Pfam" id="PF08719">
    <property type="entry name" value="NADAR"/>
    <property type="match status" value="1"/>
</dbReference>
<dbReference type="GeneID" id="64659890"/>
<dbReference type="EMBL" id="JABBWK010000020">
    <property type="protein sequence ID" value="KAG1901777.1"/>
    <property type="molecule type" value="Genomic_DNA"/>
</dbReference>
<dbReference type="NCBIfam" id="TIGR02464">
    <property type="entry name" value="ribofla_fusion"/>
    <property type="match status" value="1"/>
</dbReference>
<feature type="region of interest" description="Disordered" evidence="1">
    <location>
        <begin position="44"/>
        <end position="124"/>
    </location>
</feature>
<dbReference type="InterPro" id="IPR012816">
    <property type="entry name" value="NADAR"/>
</dbReference>
<sequence>MKPTTNQAATVQSARKSQKAPTFNTDNSTQTTLLTHYMDLAQSFRVSSIEPQSPHKLDRIKKGLEEDRGYLSDSGKVSTTSALPPRTPRGLHSPHASSVQRPSTSPQSSPLATRPTPPSSATLSNGKPILFYHAHDPYYGFTNFSSDPIEYNGKKYPTSEHFFQSLKFMERRPDLAEHIRTCSTRPRVVFDEAHRFSPEVRSDWLQVRIEMNRHLKEELLSTGNAELVEDSDKDSFWGIGVDRKGQNQLGKALVRLRTKLRDEQNSSAGSKALTLLRKTIGH</sequence>
<evidence type="ECO:0000259" key="2">
    <source>
        <dbReference type="Pfam" id="PF08719"/>
    </source>
</evidence>
<evidence type="ECO:0000313" key="3">
    <source>
        <dbReference type="EMBL" id="KAG1901777.1"/>
    </source>
</evidence>
<dbReference type="Gene3D" id="1.10.357.40">
    <property type="entry name" value="YbiA-like"/>
    <property type="match status" value="1"/>
</dbReference>
<keyword evidence="4" id="KW-1185">Reference proteome</keyword>
<name>A0AAD4E8Y3_9AGAM</name>
<evidence type="ECO:0000313" key="4">
    <source>
        <dbReference type="Proteomes" id="UP001195769"/>
    </source>
</evidence>
<feature type="domain" description="NADAR" evidence="2">
    <location>
        <begin position="131"/>
        <end position="261"/>
    </location>
</feature>
<dbReference type="InterPro" id="IPR037238">
    <property type="entry name" value="YbiA-like_sf"/>
</dbReference>
<gene>
    <name evidence="3" type="ORF">F5891DRAFT_1172492</name>
</gene>
<evidence type="ECO:0000256" key="1">
    <source>
        <dbReference type="SAM" id="MobiDB-lite"/>
    </source>
</evidence>
<comment type="caution">
    <text evidence="3">The sequence shown here is derived from an EMBL/GenBank/DDBJ whole genome shotgun (WGS) entry which is preliminary data.</text>
</comment>
<dbReference type="AlphaFoldDB" id="A0AAD4E8Y3"/>
<proteinExistence type="predicted"/>
<reference evidence="3" key="1">
    <citation type="journal article" date="2020" name="New Phytol.">
        <title>Comparative genomics reveals dynamic genome evolution in host specialist ectomycorrhizal fungi.</title>
        <authorList>
            <person name="Lofgren L.A."/>
            <person name="Nguyen N.H."/>
            <person name="Vilgalys R."/>
            <person name="Ruytinx J."/>
            <person name="Liao H.L."/>
            <person name="Branco S."/>
            <person name="Kuo A."/>
            <person name="LaButti K."/>
            <person name="Lipzen A."/>
            <person name="Andreopoulos W."/>
            <person name="Pangilinan J."/>
            <person name="Riley R."/>
            <person name="Hundley H."/>
            <person name="Na H."/>
            <person name="Barry K."/>
            <person name="Grigoriev I.V."/>
            <person name="Stajich J.E."/>
            <person name="Kennedy P.G."/>
        </authorList>
    </citation>
    <scope>NUCLEOTIDE SEQUENCE</scope>
    <source>
        <strain evidence="3">FC203</strain>
    </source>
</reference>
<feature type="compositionally biased region" description="Polar residues" evidence="1">
    <location>
        <begin position="95"/>
        <end position="111"/>
    </location>
</feature>
<dbReference type="RefSeq" id="XP_041227352.1">
    <property type="nucleotide sequence ID" value="XM_041365592.1"/>
</dbReference>
<dbReference type="Proteomes" id="UP001195769">
    <property type="component" value="Unassembled WGS sequence"/>
</dbReference>
<feature type="compositionally biased region" description="Basic and acidic residues" evidence="1">
    <location>
        <begin position="53"/>
        <end position="70"/>
    </location>
</feature>
<protein>
    <recommendedName>
        <fullName evidence="2">NADAR domain-containing protein</fullName>
    </recommendedName>
</protein>